<gene>
    <name evidence="2" type="ORF">EV662_11629</name>
</gene>
<feature type="chain" id="PRO_5020750327" description="DUF2125 domain-containing protein" evidence="1">
    <location>
        <begin position="23"/>
        <end position="333"/>
    </location>
</feature>
<dbReference type="InterPro" id="IPR018666">
    <property type="entry name" value="DUF2125"/>
</dbReference>
<evidence type="ECO:0000313" key="3">
    <source>
        <dbReference type="Proteomes" id="UP000294835"/>
    </source>
</evidence>
<feature type="signal peptide" evidence="1">
    <location>
        <begin position="1"/>
        <end position="22"/>
    </location>
</feature>
<name>A0A4R2PX68_9RHOB</name>
<keyword evidence="1" id="KW-0732">Signal</keyword>
<evidence type="ECO:0000256" key="1">
    <source>
        <dbReference type="SAM" id="SignalP"/>
    </source>
</evidence>
<evidence type="ECO:0000313" key="2">
    <source>
        <dbReference type="EMBL" id="TCP38875.1"/>
    </source>
</evidence>
<comment type="caution">
    <text evidence="2">The sequence shown here is derived from an EMBL/GenBank/DDBJ whole genome shotgun (WGS) entry which is preliminary data.</text>
</comment>
<dbReference type="RefSeq" id="WP_165915645.1">
    <property type="nucleotide sequence ID" value="NZ_SLXP01000016.1"/>
</dbReference>
<dbReference type="EMBL" id="SLXP01000016">
    <property type="protein sequence ID" value="TCP38875.1"/>
    <property type="molecule type" value="Genomic_DNA"/>
</dbReference>
<proteinExistence type="predicted"/>
<sequence length="333" mass="35819">MRILATLAVLAAALWSSYWALAARGLETGLSRWMEIRRAEGWAADYTGLDVAGFPTRFVTTLTGLELADPGTGLAWSAPAFHIEAAAYRPHHVTVTWPQTQTLATPAETIAIGAQRMEGRLALRPGPALEVAAADYVMEAFSLASSLGWEATMARAELNSAAVEGRETTHAVAFAAEQMRPPARLVALLDRAGVLPALFDHVRIDAILGFDAPWDRHAIEDRRPQVTRIELTDLNAKWGDLELQAAGDLDVDGEGRPTGALTVRATNWREMLGIARASGRVPPALADRIEDALELLAGLSGRPETLDVALRFAAGQTWLGPVPIAPAPDFTIR</sequence>
<evidence type="ECO:0008006" key="4">
    <source>
        <dbReference type="Google" id="ProtNLM"/>
    </source>
</evidence>
<dbReference type="Proteomes" id="UP000294835">
    <property type="component" value="Unassembled WGS sequence"/>
</dbReference>
<reference evidence="2 3" key="1">
    <citation type="submission" date="2019-03" db="EMBL/GenBank/DDBJ databases">
        <title>Genomic Encyclopedia of Type Strains, Phase IV (KMG-IV): sequencing the most valuable type-strain genomes for metagenomic binning, comparative biology and taxonomic classification.</title>
        <authorList>
            <person name="Goeker M."/>
        </authorList>
    </citation>
    <scope>NUCLEOTIDE SEQUENCE [LARGE SCALE GENOMIC DNA]</scope>
    <source>
        <strain evidence="2 3">DSM 18063</strain>
    </source>
</reference>
<organism evidence="2 3">
    <name type="scientific">Rhodovulum marinum</name>
    <dbReference type="NCBI Taxonomy" id="320662"/>
    <lineage>
        <taxon>Bacteria</taxon>
        <taxon>Pseudomonadati</taxon>
        <taxon>Pseudomonadota</taxon>
        <taxon>Alphaproteobacteria</taxon>
        <taxon>Rhodobacterales</taxon>
        <taxon>Paracoccaceae</taxon>
        <taxon>Rhodovulum</taxon>
    </lineage>
</organism>
<accession>A0A4R2PX68</accession>
<keyword evidence="3" id="KW-1185">Reference proteome</keyword>
<protein>
    <recommendedName>
        <fullName evidence="4">DUF2125 domain-containing protein</fullName>
    </recommendedName>
</protein>
<dbReference type="AlphaFoldDB" id="A0A4R2PX68"/>
<dbReference type="Pfam" id="PF09898">
    <property type="entry name" value="DUF2125"/>
    <property type="match status" value="1"/>
</dbReference>